<feature type="domain" description="AMP-dependent synthetase/ligase" evidence="5">
    <location>
        <begin position="13"/>
        <end position="131"/>
    </location>
</feature>
<dbReference type="PANTHER" id="PTHR43859:SF4">
    <property type="entry name" value="BUTANOATE--COA LIGASE AAE1-RELATED"/>
    <property type="match status" value="1"/>
</dbReference>
<evidence type="ECO:0000256" key="4">
    <source>
        <dbReference type="ARBA" id="ARBA00023098"/>
    </source>
</evidence>
<dbReference type="InterPro" id="IPR042099">
    <property type="entry name" value="ANL_N_sf"/>
</dbReference>
<dbReference type="InterPro" id="IPR000873">
    <property type="entry name" value="AMP-dep_synth/lig_dom"/>
</dbReference>
<sequence length="156" mass="17521">MYLAALGNIIEAQLRLDSVHLFLVPLFHANSWIFPYSVTAISATHVMIRKVDYDLIWDVLRRENVTHLNGAPTIMIQIVHHPQAVKLPKPIMCTVAGSAPTATLIARMNDLNMDVCHVYGLTETYGPTTKAYHQPGWDSLSLDDRAMQLSRQGDRL</sequence>
<dbReference type="Proteomes" id="UP000749646">
    <property type="component" value="Unassembled WGS sequence"/>
</dbReference>
<evidence type="ECO:0000256" key="3">
    <source>
        <dbReference type="ARBA" id="ARBA00022832"/>
    </source>
</evidence>
<gene>
    <name evidence="6" type="ORF">BGZ65_000177</name>
</gene>
<dbReference type="Pfam" id="PF00501">
    <property type="entry name" value="AMP-binding"/>
    <property type="match status" value="1"/>
</dbReference>
<evidence type="ECO:0000256" key="2">
    <source>
        <dbReference type="ARBA" id="ARBA00022598"/>
    </source>
</evidence>
<keyword evidence="7" id="KW-1185">Reference proteome</keyword>
<dbReference type="PANTHER" id="PTHR43859">
    <property type="entry name" value="ACYL-ACTIVATING ENZYME"/>
    <property type="match status" value="1"/>
</dbReference>
<dbReference type="AlphaFoldDB" id="A0A9P6JC33"/>
<evidence type="ECO:0000256" key="1">
    <source>
        <dbReference type="ARBA" id="ARBA00006432"/>
    </source>
</evidence>
<dbReference type="GO" id="GO:0006631">
    <property type="term" value="P:fatty acid metabolic process"/>
    <property type="evidence" value="ECO:0007669"/>
    <property type="project" value="UniProtKB-KW"/>
</dbReference>
<keyword evidence="3" id="KW-0276">Fatty acid metabolism</keyword>
<keyword evidence="4" id="KW-0443">Lipid metabolism</keyword>
<organism evidence="6 7">
    <name type="scientific">Modicella reniformis</name>
    <dbReference type="NCBI Taxonomy" id="1440133"/>
    <lineage>
        <taxon>Eukaryota</taxon>
        <taxon>Fungi</taxon>
        <taxon>Fungi incertae sedis</taxon>
        <taxon>Mucoromycota</taxon>
        <taxon>Mortierellomycotina</taxon>
        <taxon>Mortierellomycetes</taxon>
        <taxon>Mortierellales</taxon>
        <taxon>Mortierellaceae</taxon>
        <taxon>Modicella</taxon>
    </lineage>
</organism>
<dbReference type="Gene3D" id="3.40.50.12780">
    <property type="entry name" value="N-terminal domain of ligase-like"/>
    <property type="match status" value="1"/>
</dbReference>
<proteinExistence type="inferred from homology"/>
<evidence type="ECO:0000313" key="7">
    <source>
        <dbReference type="Proteomes" id="UP000749646"/>
    </source>
</evidence>
<keyword evidence="2" id="KW-0436">Ligase</keyword>
<dbReference type="GO" id="GO:0016874">
    <property type="term" value="F:ligase activity"/>
    <property type="evidence" value="ECO:0007669"/>
    <property type="project" value="UniProtKB-KW"/>
</dbReference>
<evidence type="ECO:0000259" key="5">
    <source>
        <dbReference type="Pfam" id="PF00501"/>
    </source>
</evidence>
<dbReference type="OrthoDB" id="10253115at2759"/>
<name>A0A9P6JC33_9FUNG</name>
<comment type="similarity">
    <text evidence="1">Belongs to the ATP-dependent AMP-binding enzyme family.</text>
</comment>
<dbReference type="EMBL" id="JAAAHW010005684">
    <property type="protein sequence ID" value="KAF9966990.1"/>
    <property type="molecule type" value="Genomic_DNA"/>
</dbReference>
<protein>
    <recommendedName>
        <fullName evidence="5">AMP-dependent synthetase/ligase domain-containing protein</fullName>
    </recommendedName>
</protein>
<reference evidence="6" key="1">
    <citation type="journal article" date="2020" name="Fungal Divers.">
        <title>Resolving the Mortierellaceae phylogeny through synthesis of multi-gene phylogenetics and phylogenomics.</title>
        <authorList>
            <person name="Vandepol N."/>
            <person name="Liber J."/>
            <person name="Desiro A."/>
            <person name="Na H."/>
            <person name="Kennedy M."/>
            <person name="Barry K."/>
            <person name="Grigoriev I.V."/>
            <person name="Miller A.N."/>
            <person name="O'Donnell K."/>
            <person name="Stajich J.E."/>
            <person name="Bonito G."/>
        </authorList>
    </citation>
    <scope>NUCLEOTIDE SEQUENCE</scope>
    <source>
        <strain evidence="6">MES-2147</strain>
    </source>
</reference>
<comment type="caution">
    <text evidence="6">The sequence shown here is derived from an EMBL/GenBank/DDBJ whole genome shotgun (WGS) entry which is preliminary data.</text>
</comment>
<evidence type="ECO:0000313" key="6">
    <source>
        <dbReference type="EMBL" id="KAF9966990.1"/>
    </source>
</evidence>
<dbReference type="SUPFAM" id="SSF56801">
    <property type="entry name" value="Acetyl-CoA synthetase-like"/>
    <property type="match status" value="1"/>
</dbReference>
<accession>A0A9P6JC33</accession>